<proteinExistence type="predicted"/>
<sequence length="161" mass="18302">MQKITPFLWFDREAEQAAAFYTSVFERSKIVDVMHYGEAGPREKGSVMSVTFELDGQTFIALNGGPNPQMAFSPAISFFIHCRTQAEVDALWDKLGEGGERLQCGWLRDRFGVTWQVVPTVLGEMLRDQDRERSARVMHAMMQMCKLDIAQLQRAYDGETA</sequence>
<dbReference type="PANTHER" id="PTHR33990">
    <property type="entry name" value="PROTEIN YJDN-RELATED"/>
    <property type="match status" value="1"/>
</dbReference>
<reference evidence="2 3" key="1">
    <citation type="submission" date="2018-01" db="EMBL/GenBank/DDBJ databases">
        <title>Whole genome analyses suggest that Burkholderia sensu lato contains two further novel genera in the rhizoxinica-symbiotica group Mycetohabitans gen. nov., and Trinickia gen. nov.: implications for the evolution of diazotrophy and nodulation in the Burkholderiaceae.</title>
        <authorList>
            <person name="Estrada-de los Santos P."/>
            <person name="Palmer M."/>
            <person name="Chavez-Ramirez B."/>
            <person name="Beukes C."/>
            <person name="Steenkamp E.T."/>
            <person name="Hirsch A.M."/>
            <person name="Manyaka P."/>
            <person name="Maluk M."/>
            <person name="Lafos M."/>
            <person name="Crook M."/>
            <person name="Gross E."/>
            <person name="Simon M.F."/>
            <person name="Bueno dos Reis Junior F."/>
            <person name="Poole P.S."/>
            <person name="Venter S.N."/>
            <person name="James E.K."/>
        </authorList>
    </citation>
    <scope>NUCLEOTIDE SEQUENCE [LARGE SCALE GENOMIC DNA]</scope>
    <source>
        <strain evidence="2 3">GP25-8</strain>
    </source>
</reference>
<dbReference type="EMBL" id="PNYB01000035">
    <property type="protein sequence ID" value="PMS16412.1"/>
    <property type="molecule type" value="Genomic_DNA"/>
</dbReference>
<evidence type="ECO:0000313" key="2">
    <source>
        <dbReference type="EMBL" id="PMS16412.1"/>
    </source>
</evidence>
<protein>
    <recommendedName>
        <fullName evidence="1">PhnB-like domain-containing protein</fullName>
    </recommendedName>
</protein>
<evidence type="ECO:0000259" key="1">
    <source>
        <dbReference type="Pfam" id="PF06983"/>
    </source>
</evidence>
<organism evidence="2 3">
    <name type="scientific">Trinickia soli</name>
    <dbReference type="NCBI Taxonomy" id="380675"/>
    <lineage>
        <taxon>Bacteria</taxon>
        <taxon>Pseudomonadati</taxon>
        <taxon>Pseudomonadota</taxon>
        <taxon>Betaproteobacteria</taxon>
        <taxon>Burkholderiales</taxon>
        <taxon>Burkholderiaceae</taxon>
        <taxon>Trinickia</taxon>
    </lineage>
</organism>
<dbReference type="RefSeq" id="WP_102612672.1">
    <property type="nucleotide sequence ID" value="NZ_CADIKD010000029.1"/>
</dbReference>
<dbReference type="AlphaFoldDB" id="A0A2N7VGY4"/>
<dbReference type="InterPro" id="IPR009725">
    <property type="entry name" value="3_dmu_93_MTrfase"/>
</dbReference>
<feature type="domain" description="PhnB-like" evidence="1">
    <location>
        <begin position="2"/>
        <end position="118"/>
    </location>
</feature>
<dbReference type="Proteomes" id="UP000235347">
    <property type="component" value="Unassembled WGS sequence"/>
</dbReference>
<dbReference type="Gene3D" id="3.10.180.10">
    <property type="entry name" value="2,3-Dihydroxybiphenyl 1,2-Dioxygenase, domain 1"/>
    <property type="match status" value="1"/>
</dbReference>
<evidence type="ECO:0000313" key="3">
    <source>
        <dbReference type="Proteomes" id="UP000235347"/>
    </source>
</evidence>
<dbReference type="Pfam" id="PF06983">
    <property type="entry name" value="3-dmu-9_3-mt"/>
    <property type="match status" value="1"/>
</dbReference>
<accession>A0A2N7VGY4</accession>
<comment type="caution">
    <text evidence="2">The sequence shown here is derived from an EMBL/GenBank/DDBJ whole genome shotgun (WGS) entry which is preliminary data.</text>
</comment>
<dbReference type="InterPro" id="IPR029068">
    <property type="entry name" value="Glyas_Bleomycin-R_OHBP_Dase"/>
</dbReference>
<gene>
    <name evidence="2" type="ORF">C0Z19_25760</name>
</gene>
<dbReference type="PIRSF" id="PIRSF021700">
    <property type="entry name" value="3_dmu_93_MTrfase"/>
    <property type="match status" value="1"/>
</dbReference>
<dbReference type="SUPFAM" id="SSF54593">
    <property type="entry name" value="Glyoxalase/Bleomycin resistance protein/Dihydroxybiphenyl dioxygenase"/>
    <property type="match status" value="1"/>
</dbReference>
<keyword evidence="3" id="KW-1185">Reference proteome</keyword>
<dbReference type="InterPro" id="IPR028973">
    <property type="entry name" value="PhnB-like"/>
</dbReference>
<name>A0A2N7VGY4_9BURK</name>
<dbReference type="CDD" id="cd06588">
    <property type="entry name" value="PhnB_like"/>
    <property type="match status" value="1"/>
</dbReference>